<protein>
    <submittedName>
        <fullName evidence="2">Uncharacterized protein</fullName>
    </submittedName>
</protein>
<reference evidence="3" key="1">
    <citation type="journal article" date="2005" name="Nature">
        <title>The map-based sequence of the rice genome.</title>
        <authorList>
            <consortium name="International rice genome sequencing project (IRGSP)"/>
            <person name="Matsumoto T."/>
            <person name="Wu J."/>
            <person name="Kanamori H."/>
            <person name="Katayose Y."/>
            <person name="Fujisawa M."/>
            <person name="Namiki N."/>
            <person name="Mizuno H."/>
            <person name="Yamamoto K."/>
            <person name="Antonio B.A."/>
            <person name="Baba T."/>
            <person name="Sakata K."/>
            <person name="Nagamura Y."/>
            <person name="Aoki H."/>
            <person name="Arikawa K."/>
            <person name="Arita K."/>
            <person name="Bito T."/>
            <person name="Chiden Y."/>
            <person name="Fujitsuka N."/>
            <person name="Fukunaka R."/>
            <person name="Hamada M."/>
            <person name="Harada C."/>
            <person name="Hayashi A."/>
            <person name="Hijishita S."/>
            <person name="Honda M."/>
            <person name="Hosokawa S."/>
            <person name="Ichikawa Y."/>
            <person name="Idonuma A."/>
            <person name="Iijima M."/>
            <person name="Ikeda M."/>
            <person name="Ikeno M."/>
            <person name="Ito K."/>
            <person name="Ito S."/>
            <person name="Ito T."/>
            <person name="Ito Y."/>
            <person name="Ito Y."/>
            <person name="Iwabuchi A."/>
            <person name="Kamiya K."/>
            <person name="Karasawa W."/>
            <person name="Kurita K."/>
            <person name="Katagiri S."/>
            <person name="Kikuta A."/>
            <person name="Kobayashi H."/>
            <person name="Kobayashi N."/>
            <person name="Machita K."/>
            <person name="Maehara T."/>
            <person name="Masukawa M."/>
            <person name="Mizubayashi T."/>
            <person name="Mukai Y."/>
            <person name="Nagasaki H."/>
            <person name="Nagata Y."/>
            <person name="Naito S."/>
            <person name="Nakashima M."/>
            <person name="Nakama Y."/>
            <person name="Nakamichi Y."/>
            <person name="Nakamura M."/>
            <person name="Meguro A."/>
            <person name="Negishi M."/>
            <person name="Ohta I."/>
            <person name="Ohta T."/>
            <person name="Okamoto M."/>
            <person name="Ono N."/>
            <person name="Saji S."/>
            <person name="Sakaguchi M."/>
            <person name="Sakai K."/>
            <person name="Shibata M."/>
            <person name="Shimokawa T."/>
            <person name="Song J."/>
            <person name="Takazaki Y."/>
            <person name="Terasawa K."/>
            <person name="Tsugane M."/>
            <person name="Tsuji K."/>
            <person name="Ueda S."/>
            <person name="Waki K."/>
            <person name="Yamagata H."/>
            <person name="Yamamoto M."/>
            <person name="Yamamoto S."/>
            <person name="Yamane H."/>
            <person name="Yoshiki S."/>
            <person name="Yoshihara R."/>
            <person name="Yukawa K."/>
            <person name="Zhong H."/>
            <person name="Yano M."/>
            <person name="Yuan Q."/>
            <person name="Ouyang S."/>
            <person name="Liu J."/>
            <person name="Jones K.M."/>
            <person name="Gansberger K."/>
            <person name="Moffat K."/>
            <person name="Hill J."/>
            <person name="Bera J."/>
            <person name="Fadrosh D."/>
            <person name="Jin S."/>
            <person name="Johri S."/>
            <person name="Kim M."/>
            <person name="Overton L."/>
            <person name="Reardon M."/>
            <person name="Tsitrin T."/>
            <person name="Vuong H."/>
            <person name="Weaver B."/>
            <person name="Ciecko A."/>
            <person name="Tallon L."/>
            <person name="Jackson J."/>
            <person name="Pai G."/>
            <person name="Aken S.V."/>
            <person name="Utterback T."/>
            <person name="Reidmuller S."/>
            <person name="Feldblyum T."/>
            <person name="Hsiao J."/>
            <person name="Zismann V."/>
            <person name="Iobst S."/>
            <person name="de Vazeille A.R."/>
            <person name="Buell C.R."/>
            <person name="Ying K."/>
            <person name="Li Y."/>
            <person name="Lu T."/>
            <person name="Huang Y."/>
            <person name="Zhao Q."/>
            <person name="Feng Q."/>
            <person name="Zhang L."/>
            <person name="Zhu J."/>
            <person name="Weng Q."/>
            <person name="Mu J."/>
            <person name="Lu Y."/>
            <person name="Fan D."/>
            <person name="Liu Y."/>
            <person name="Guan J."/>
            <person name="Zhang Y."/>
            <person name="Yu S."/>
            <person name="Liu X."/>
            <person name="Zhang Y."/>
            <person name="Hong G."/>
            <person name="Han B."/>
            <person name="Choisne N."/>
            <person name="Demange N."/>
            <person name="Orjeda G."/>
            <person name="Samain S."/>
            <person name="Cattolico L."/>
            <person name="Pelletier E."/>
            <person name="Couloux A."/>
            <person name="Segurens B."/>
            <person name="Wincker P."/>
            <person name="D'Hont A."/>
            <person name="Scarpelli C."/>
            <person name="Weissenbach J."/>
            <person name="Salanoubat M."/>
            <person name="Quetier F."/>
            <person name="Yu Y."/>
            <person name="Kim H.R."/>
            <person name="Rambo T."/>
            <person name="Currie J."/>
            <person name="Collura K."/>
            <person name="Luo M."/>
            <person name="Yang T."/>
            <person name="Ammiraju J.S.S."/>
            <person name="Engler F."/>
            <person name="Soderlund C."/>
            <person name="Wing R.A."/>
            <person name="Palmer L.E."/>
            <person name="de la Bastide M."/>
            <person name="Spiegel L."/>
            <person name="Nascimento L."/>
            <person name="Zutavern T."/>
            <person name="O'Shaughnessy A."/>
            <person name="Dike S."/>
            <person name="Dedhia N."/>
            <person name="Preston R."/>
            <person name="Balija V."/>
            <person name="McCombie W.R."/>
            <person name="Chow T."/>
            <person name="Chen H."/>
            <person name="Chung M."/>
            <person name="Chen C."/>
            <person name="Shaw J."/>
            <person name="Wu H."/>
            <person name="Hsiao K."/>
            <person name="Chao Y."/>
            <person name="Chu M."/>
            <person name="Cheng C."/>
            <person name="Hour A."/>
            <person name="Lee P."/>
            <person name="Lin S."/>
            <person name="Lin Y."/>
            <person name="Liou J."/>
            <person name="Liu S."/>
            <person name="Hsing Y."/>
            <person name="Raghuvanshi S."/>
            <person name="Mohanty A."/>
            <person name="Bharti A.K."/>
            <person name="Gaur A."/>
            <person name="Gupta V."/>
            <person name="Kumar D."/>
            <person name="Ravi V."/>
            <person name="Vij S."/>
            <person name="Kapur A."/>
            <person name="Khurana P."/>
            <person name="Khurana P."/>
            <person name="Khurana J.P."/>
            <person name="Tyagi A.K."/>
            <person name="Gaikwad K."/>
            <person name="Singh A."/>
            <person name="Dalal V."/>
            <person name="Srivastava S."/>
            <person name="Dixit A."/>
            <person name="Pal A.K."/>
            <person name="Ghazi I.A."/>
            <person name="Yadav M."/>
            <person name="Pandit A."/>
            <person name="Bhargava A."/>
            <person name="Sureshbabu K."/>
            <person name="Batra K."/>
            <person name="Sharma T.R."/>
            <person name="Mohapatra T."/>
            <person name="Singh N.K."/>
            <person name="Messing J."/>
            <person name="Nelson A.B."/>
            <person name="Fuks G."/>
            <person name="Kavchok S."/>
            <person name="Keizer G."/>
            <person name="Linton E."/>
            <person name="Llaca V."/>
            <person name="Song R."/>
            <person name="Tanyolac B."/>
            <person name="Young S."/>
            <person name="Ho-Il K."/>
            <person name="Hahn J.H."/>
            <person name="Sangsakoo G."/>
            <person name="Vanavichit A."/>
            <person name="de Mattos Luiz.A.T."/>
            <person name="Zimmer P.D."/>
            <person name="Malone G."/>
            <person name="Dellagostin O."/>
            <person name="de Oliveira A.C."/>
            <person name="Bevan M."/>
            <person name="Bancroft I."/>
            <person name="Minx P."/>
            <person name="Cordum H."/>
            <person name="Wilson R."/>
            <person name="Cheng Z."/>
            <person name="Jin W."/>
            <person name="Jiang J."/>
            <person name="Leong S.A."/>
            <person name="Iwama H."/>
            <person name="Gojobori T."/>
            <person name="Itoh T."/>
            <person name="Niimura Y."/>
            <person name="Fujii Y."/>
            <person name="Habara T."/>
            <person name="Sakai H."/>
            <person name="Sato Y."/>
            <person name="Wilson G."/>
            <person name="Kumar K."/>
            <person name="McCouch S."/>
            <person name="Juretic N."/>
            <person name="Hoen D."/>
            <person name="Wright S."/>
            <person name="Bruskiewich R."/>
            <person name="Bureau T."/>
            <person name="Miyao A."/>
            <person name="Hirochika H."/>
            <person name="Nishikawa T."/>
            <person name="Kadowaki K."/>
            <person name="Sugiura M."/>
            <person name="Burr B."/>
            <person name="Sasaki T."/>
        </authorList>
    </citation>
    <scope>NUCLEOTIDE SEQUENCE [LARGE SCALE GENOMIC DNA]</scope>
    <source>
        <strain evidence="3">cv. Nipponbare</strain>
    </source>
</reference>
<dbReference type="Proteomes" id="UP000000763">
    <property type="component" value="Chromosome 8"/>
</dbReference>
<evidence type="ECO:0000256" key="1">
    <source>
        <dbReference type="SAM" id="MobiDB-lite"/>
    </source>
</evidence>
<gene>
    <name evidence="2" type="primary">P0455A11.21</name>
</gene>
<proteinExistence type="predicted"/>
<organism evidence="2 3">
    <name type="scientific">Oryza sativa subsp. japonica</name>
    <name type="common">Rice</name>
    <dbReference type="NCBI Taxonomy" id="39947"/>
    <lineage>
        <taxon>Eukaryota</taxon>
        <taxon>Viridiplantae</taxon>
        <taxon>Streptophyta</taxon>
        <taxon>Embryophyta</taxon>
        <taxon>Tracheophyta</taxon>
        <taxon>Spermatophyta</taxon>
        <taxon>Magnoliopsida</taxon>
        <taxon>Liliopsida</taxon>
        <taxon>Poales</taxon>
        <taxon>Poaceae</taxon>
        <taxon>BOP clade</taxon>
        <taxon>Oryzoideae</taxon>
        <taxon>Oryzeae</taxon>
        <taxon>Oryzinae</taxon>
        <taxon>Oryza</taxon>
        <taxon>Oryza sativa</taxon>
    </lineage>
</organism>
<evidence type="ECO:0000313" key="2">
    <source>
        <dbReference type="EMBL" id="BAD17042.1"/>
    </source>
</evidence>
<accession>Q6Z9U1</accession>
<evidence type="ECO:0000313" key="3">
    <source>
        <dbReference type="Proteomes" id="UP000000763"/>
    </source>
</evidence>
<name>Q6Z9U1_ORYSJ</name>
<dbReference type="AlphaFoldDB" id="Q6Z9U1"/>
<feature type="region of interest" description="Disordered" evidence="1">
    <location>
        <begin position="1"/>
        <end position="53"/>
    </location>
</feature>
<dbReference type="EMBL" id="AP004692">
    <property type="protein sequence ID" value="BAD17042.1"/>
    <property type="molecule type" value="Genomic_DNA"/>
</dbReference>
<reference evidence="3" key="2">
    <citation type="journal article" date="2008" name="Nucleic Acids Res.">
        <title>The rice annotation project database (RAP-DB): 2008 update.</title>
        <authorList>
            <consortium name="The rice annotation project (RAP)"/>
        </authorList>
    </citation>
    <scope>GENOME REANNOTATION</scope>
    <source>
        <strain evidence="3">cv. Nipponbare</strain>
    </source>
</reference>
<sequence>MEGSNCALIERASASEVSDRATTSTPLLVGQHHSPSPYPWPVQRSHCSGGEGGRAGVVVGSKRRWCCGRSVRGSEMWRKNMTSGSRGIFDISHCLSLLFNQKLIL</sequence>